<accession>A0AAW5F755</accession>
<keyword evidence="1" id="KW-1133">Transmembrane helix</keyword>
<evidence type="ECO:0000313" key="2">
    <source>
        <dbReference type="EMBL" id="MCK0087702.1"/>
    </source>
</evidence>
<proteinExistence type="predicted"/>
<feature type="transmembrane region" description="Helical" evidence="1">
    <location>
        <begin position="74"/>
        <end position="100"/>
    </location>
</feature>
<evidence type="ECO:0000256" key="1">
    <source>
        <dbReference type="SAM" id="Phobius"/>
    </source>
</evidence>
<comment type="caution">
    <text evidence="2">The sequence shown here is derived from an EMBL/GenBank/DDBJ whole genome shotgun (WGS) entry which is preliminary data.</text>
</comment>
<keyword evidence="1" id="KW-0812">Transmembrane</keyword>
<organism evidence="2 3">
    <name type="scientific">Clostridium symbiosum</name>
    <name type="common">Bacteroides symbiosus</name>
    <dbReference type="NCBI Taxonomy" id="1512"/>
    <lineage>
        <taxon>Bacteria</taxon>
        <taxon>Bacillati</taxon>
        <taxon>Bacillota</taxon>
        <taxon>Clostridia</taxon>
        <taxon>Lachnospirales</taxon>
        <taxon>Lachnospiraceae</taxon>
        <taxon>Otoolea</taxon>
    </lineage>
</organism>
<keyword evidence="1" id="KW-0472">Membrane</keyword>
<protein>
    <submittedName>
        <fullName evidence="2">ABC transporter permease</fullName>
    </submittedName>
</protein>
<name>A0AAW5F755_CLOSY</name>
<gene>
    <name evidence="2" type="ORF">K5I21_17835</name>
</gene>
<reference evidence="2" key="1">
    <citation type="journal article" date="2022" name="Cell Host Microbe">
        <title>Colonization of the live biotherapeutic product VE303 and modulation of the microbiota and metabolites in healthy volunteers.</title>
        <authorList>
            <person name="Dsouza M."/>
            <person name="Menon R."/>
            <person name="Crossette E."/>
            <person name="Bhattarai S.K."/>
            <person name="Schneider J."/>
            <person name="Kim Y.G."/>
            <person name="Reddy S."/>
            <person name="Caballero S."/>
            <person name="Felix C."/>
            <person name="Cornacchione L."/>
            <person name="Hendrickson J."/>
            <person name="Watson A.R."/>
            <person name="Minot S.S."/>
            <person name="Greenfield N."/>
            <person name="Schopf L."/>
            <person name="Szabady R."/>
            <person name="Patarroyo J."/>
            <person name="Smith W."/>
            <person name="Harrison P."/>
            <person name="Kuijper E.J."/>
            <person name="Kelly C.P."/>
            <person name="Olle B."/>
            <person name="Bobilev D."/>
            <person name="Silber J.L."/>
            <person name="Bucci V."/>
            <person name="Roberts B."/>
            <person name="Faith J."/>
            <person name="Norman J.M."/>
        </authorList>
    </citation>
    <scope>NUCLEOTIDE SEQUENCE</scope>
    <source>
        <strain evidence="2">VE303-04</strain>
    </source>
</reference>
<feature type="transmembrane region" description="Helical" evidence="1">
    <location>
        <begin position="112"/>
        <end position="132"/>
    </location>
</feature>
<sequence length="189" mass="21910">MKTTVDLYFWINCFFTFSLIGYILECIVLTVENRKPVYNRGFGHGPFCIIYGFGAVGAAVLLRPVSDDMVKLYFASMLMATTMELITAKIMILLFGAFWWDYSKKRCNYKGIICLESSLGWGLLGIIFFRILNVQVQNTVARIPSHVGKYVALALLFFYVFDFFYSFRLELREKNCEDNREIIGRMKIN</sequence>
<dbReference type="InterPro" id="IPR010540">
    <property type="entry name" value="CmpB_TMEM229"/>
</dbReference>
<dbReference type="RefSeq" id="WP_024739185.1">
    <property type="nucleotide sequence ID" value="NZ_JADMOJ010000020.1"/>
</dbReference>
<feature type="transmembrane region" description="Helical" evidence="1">
    <location>
        <begin position="147"/>
        <end position="165"/>
    </location>
</feature>
<feature type="transmembrane region" description="Helical" evidence="1">
    <location>
        <begin position="7"/>
        <end position="29"/>
    </location>
</feature>
<dbReference type="AlphaFoldDB" id="A0AAW5F755"/>
<dbReference type="Pfam" id="PF06541">
    <property type="entry name" value="ABC_trans_CmpB"/>
    <property type="match status" value="1"/>
</dbReference>
<dbReference type="EMBL" id="JAINVB010000001">
    <property type="protein sequence ID" value="MCK0087702.1"/>
    <property type="molecule type" value="Genomic_DNA"/>
</dbReference>
<evidence type="ECO:0000313" key="3">
    <source>
        <dbReference type="Proteomes" id="UP001203136"/>
    </source>
</evidence>
<feature type="transmembrane region" description="Helical" evidence="1">
    <location>
        <begin position="41"/>
        <end position="62"/>
    </location>
</feature>
<dbReference type="Proteomes" id="UP001203136">
    <property type="component" value="Unassembled WGS sequence"/>
</dbReference>